<accession>A0ABV1G6G6</accession>
<proteinExistence type="inferred from homology"/>
<reference evidence="8 9" key="1">
    <citation type="submission" date="2024-03" db="EMBL/GenBank/DDBJ databases">
        <title>Human intestinal bacterial collection.</title>
        <authorList>
            <person name="Pauvert C."/>
            <person name="Hitch T.C.A."/>
            <person name="Clavel T."/>
        </authorList>
    </citation>
    <scope>NUCLEOTIDE SEQUENCE [LARGE SCALE GENOMIC DNA]</scope>
    <source>
        <strain evidence="8 9">CLA-AA-H192</strain>
    </source>
</reference>
<evidence type="ECO:0000256" key="3">
    <source>
        <dbReference type="ARBA" id="ARBA00012856"/>
    </source>
</evidence>
<keyword evidence="5" id="KW-0521">NADP</keyword>
<protein>
    <recommendedName>
        <fullName evidence="3">dihydrofolate reductase</fullName>
        <ecNumber evidence="3">1.5.1.3</ecNumber>
    </recommendedName>
</protein>
<evidence type="ECO:0000256" key="2">
    <source>
        <dbReference type="ARBA" id="ARBA00009539"/>
    </source>
</evidence>
<dbReference type="RefSeq" id="WP_349135697.1">
    <property type="nucleotide sequence ID" value="NZ_JBBMFF010000205.1"/>
</dbReference>
<dbReference type="PRINTS" id="PR00070">
    <property type="entry name" value="DHFR"/>
</dbReference>
<evidence type="ECO:0000256" key="1">
    <source>
        <dbReference type="ARBA" id="ARBA00004903"/>
    </source>
</evidence>
<evidence type="ECO:0000259" key="7">
    <source>
        <dbReference type="PROSITE" id="PS51330"/>
    </source>
</evidence>
<comment type="pathway">
    <text evidence="1">Cofactor biosynthesis; tetrahydrofolate biosynthesis; 5,6,7,8-tetrahydrofolate from 7,8-dihydrofolate: step 1/1.</text>
</comment>
<dbReference type="Pfam" id="PF00186">
    <property type="entry name" value="DHFR_1"/>
    <property type="match status" value="1"/>
</dbReference>
<dbReference type="GO" id="GO:0004146">
    <property type="term" value="F:dihydrofolate reductase activity"/>
    <property type="evidence" value="ECO:0007669"/>
    <property type="project" value="UniProtKB-EC"/>
</dbReference>
<dbReference type="PANTHER" id="PTHR48069:SF3">
    <property type="entry name" value="DIHYDROFOLATE REDUCTASE"/>
    <property type="match status" value="1"/>
</dbReference>
<evidence type="ECO:0000256" key="4">
    <source>
        <dbReference type="ARBA" id="ARBA00022563"/>
    </source>
</evidence>
<name>A0ABV1G6G6_9FIRM</name>
<evidence type="ECO:0000313" key="8">
    <source>
        <dbReference type="EMBL" id="MEQ2511000.1"/>
    </source>
</evidence>
<dbReference type="InterPro" id="IPR024072">
    <property type="entry name" value="DHFR-like_dom_sf"/>
</dbReference>
<dbReference type="InterPro" id="IPR012259">
    <property type="entry name" value="DHFR"/>
</dbReference>
<evidence type="ECO:0000256" key="6">
    <source>
        <dbReference type="ARBA" id="ARBA00023002"/>
    </source>
</evidence>
<keyword evidence="6 8" id="KW-0560">Oxidoreductase</keyword>
<dbReference type="Gene3D" id="3.40.430.10">
    <property type="entry name" value="Dihydrofolate Reductase, subunit A"/>
    <property type="match status" value="1"/>
</dbReference>
<sequence>MDCIVNVTQNWGIGKDGDLLVSISADLRRFRALTTGKTVIYGRKTLLTFPHARPLPNRENWILSATPGFSVPGAAVFPSLAALQEAMRTRPADSLCLIGGASVYRALLPWCSRVLLTQTCADLPADRFFPDLDRLPNWRCTDTGPLQEDGGHCFRYLTYENDAPLPL</sequence>
<gene>
    <name evidence="8" type="ORF">WMO66_07035</name>
</gene>
<dbReference type="Proteomes" id="UP001491552">
    <property type="component" value="Unassembled WGS sequence"/>
</dbReference>
<dbReference type="PROSITE" id="PS51330">
    <property type="entry name" value="DHFR_2"/>
    <property type="match status" value="1"/>
</dbReference>
<dbReference type="EMBL" id="JBBMFF010000205">
    <property type="protein sequence ID" value="MEQ2511000.1"/>
    <property type="molecule type" value="Genomic_DNA"/>
</dbReference>
<dbReference type="SUPFAM" id="SSF53597">
    <property type="entry name" value="Dihydrofolate reductase-like"/>
    <property type="match status" value="1"/>
</dbReference>
<keyword evidence="9" id="KW-1185">Reference proteome</keyword>
<comment type="similarity">
    <text evidence="2">Belongs to the dihydrofolate reductase family.</text>
</comment>
<evidence type="ECO:0000313" key="9">
    <source>
        <dbReference type="Proteomes" id="UP001491552"/>
    </source>
</evidence>
<keyword evidence="4" id="KW-0554">One-carbon metabolism</keyword>
<evidence type="ECO:0000256" key="5">
    <source>
        <dbReference type="ARBA" id="ARBA00022857"/>
    </source>
</evidence>
<organism evidence="8 9">
    <name type="scientific">Faecousia intestinalis</name>
    <dbReference type="NCBI Taxonomy" id="3133167"/>
    <lineage>
        <taxon>Bacteria</taxon>
        <taxon>Bacillati</taxon>
        <taxon>Bacillota</taxon>
        <taxon>Clostridia</taxon>
        <taxon>Eubacteriales</taxon>
        <taxon>Oscillospiraceae</taxon>
        <taxon>Faecousia</taxon>
    </lineage>
</organism>
<dbReference type="InterPro" id="IPR001796">
    <property type="entry name" value="DHFR_dom"/>
</dbReference>
<dbReference type="PANTHER" id="PTHR48069">
    <property type="entry name" value="DIHYDROFOLATE REDUCTASE"/>
    <property type="match status" value="1"/>
</dbReference>
<comment type="caution">
    <text evidence="8">The sequence shown here is derived from an EMBL/GenBank/DDBJ whole genome shotgun (WGS) entry which is preliminary data.</text>
</comment>
<dbReference type="EC" id="1.5.1.3" evidence="3"/>
<feature type="domain" description="DHFR" evidence="7">
    <location>
        <begin position="1"/>
        <end position="161"/>
    </location>
</feature>
<dbReference type="CDD" id="cd00209">
    <property type="entry name" value="DHFR"/>
    <property type="match status" value="1"/>
</dbReference>